<dbReference type="PROSITE" id="PS00690">
    <property type="entry name" value="DEAH_ATP_HELICASE"/>
    <property type="match status" value="1"/>
</dbReference>
<keyword evidence="7" id="KW-0378">Hydrolase</keyword>
<dbReference type="SMART" id="SM00184">
    <property type="entry name" value="RING"/>
    <property type="match status" value="1"/>
</dbReference>
<keyword evidence="22" id="KW-1185">Reference proteome</keyword>
<keyword evidence="8" id="KW-0347">Helicase</keyword>
<evidence type="ECO:0000259" key="18">
    <source>
        <dbReference type="PROSITE" id="PS50222"/>
    </source>
</evidence>
<evidence type="ECO:0000256" key="13">
    <source>
        <dbReference type="ARBA" id="ARBA00071944"/>
    </source>
</evidence>
<dbReference type="PROSITE" id="PS50089">
    <property type="entry name" value="ZF_RING_2"/>
    <property type="match status" value="1"/>
</dbReference>
<dbReference type="Proteomes" id="UP000310189">
    <property type="component" value="Unassembled WGS sequence"/>
</dbReference>
<dbReference type="Gene3D" id="1.10.238.10">
    <property type="entry name" value="EF-hand"/>
    <property type="match status" value="1"/>
</dbReference>
<feature type="compositionally biased region" description="Low complexity" evidence="16">
    <location>
        <begin position="1443"/>
        <end position="1468"/>
    </location>
</feature>
<dbReference type="CDD" id="cd00051">
    <property type="entry name" value="EFh"/>
    <property type="match status" value="2"/>
</dbReference>
<evidence type="ECO:0000256" key="16">
    <source>
        <dbReference type="SAM" id="MobiDB-lite"/>
    </source>
</evidence>
<evidence type="ECO:0000256" key="3">
    <source>
        <dbReference type="ARBA" id="ARBA00022664"/>
    </source>
</evidence>
<dbReference type="InterPro" id="IPR011992">
    <property type="entry name" value="EF-hand-dom_pair"/>
</dbReference>
<dbReference type="PROSITE" id="PS00018">
    <property type="entry name" value="EF_HAND_1"/>
    <property type="match status" value="2"/>
</dbReference>
<evidence type="ECO:0000256" key="14">
    <source>
        <dbReference type="PROSITE-ProRule" id="PRU00175"/>
    </source>
</evidence>
<evidence type="ECO:0000256" key="7">
    <source>
        <dbReference type="ARBA" id="ARBA00022801"/>
    </source>
</evidence>
<feature type="region of interest" description="Disordered" evidence="16">
    <location>
        <begin position="1397"/>
        <end position="1416"/>
    </location>
</feature>
<feature type="region of interest" description="Disordered" evidence="16">
    <location>
        <begin position="1055"/>
        <end position="1077"/>
    </location>
</feature>
<dbReference type="SUPFAM" id="SSF57850">
    <property type="entry name" value="RING/U-box"/>
    <property type="match status" value="1"/>
</dbReference>
<evidence type="ECO:0000313" key="22">
    <source>
        <dbReference type="Proteomes" id="UP000310189"/>
    </source>
</evidence>
<feature type="compositionally biased region" description="Basic and acidic residues" evidence="16">
    <location>
        <begin position="1196"/>
        <end position="1210"/>
    </location>
</feature>
<keyword evidence="9" id="KW-0106">Calcium</keyword>
<feature type="domain" description="EF-hand" evidence="18">
    <location>
        <begin position="1766"/>
        <end position="1801"/>
    </location>
</feature>
<evidence type="ECO:0000256" key="11">
    <source>
        <dbReference type="ARBA" id="ARBA00023187"/>
    </source>
</evidence>
<evidence type="ECO:0000259" key="17">
    <source>
        <dbReference type="PROSITE" id="PS50089"/>
    </source>
</evidence>
<evidence type="ECO:0000256" key="12">
    <source>
        <dbReference type="ARBA" id="ARBA00047984"/>
    </source>
</evidence>
<feature type="domain" description="EF-hand" evidence="18">
    <location>
        <begin position="1730"/>
        <end position="1765"/>
    </location>
</feature>
<dbReference type="GO" id="GO:0016787">
    <property type="term" value="F:hydrolase activity"/>
    <property type="evidence" value="ECO:0007669"/>
    <property type="project" value="UniProtKB-KW"/>
</dbReference>
<comment type="caution">
    <text evidence="21">The sequence shown here is derived from an EMBL/GenBank/DDBJ whole genome shotgun (WGS) entry which is preliminary data.</text>
</comment>
<feature type="compositionally biased region" description="Gly residues" evidence="16">
    <location>
        <begin position="1102"/>
        <end position="1117"/>
    </location>
</feature>
<accession>A0A4T0FLD1</accession>
<keyword evidence="11" id="KW-0508">mRNA splicing</keyword>
<feature type="domain" description="Helicase C-terminal" evidence="20">
    <location>
        <begin position="622"/>
        <end position="795"/>
    </location>
</feature>
<dbReference type="InterPro" id="IPR013083">
    <property type="entry name" value="Znf_RING/FYVE/PHD"/>
</dbReference>
<dbReference type="Pfam" id="PF13639">
    <property type="entry name" value="zf-RING_2"/>
    <property type="match status" value="1"/>
</dbReference>
<feature type="domain" description="Helicase ATP-binding" evidence="19">
    <location>
        <begin position="433"/>
        <end position="597"/>
    </location>
</feature>
<dbReference type="Pfam" id="PF13499">
    <property type="entry name" value="EF-hand_7"/>
    <property type="match status" value="1"/>
</dbReference>
<sequence>MGDSFISDAFIRHLGVADSKMVDYAKDLASSAKSSDALFSKLTALGFPHNGDVHSFAADLYSFVPKKTKQKHSFTNAETRDSRKRKEKDASDLQSQRYGLLLDDDDNAASTSTLPSRKKDKKSKEKRSVRRRDDDDAWKSDEEEKSRKRARELSPPAPSAPPQAHDEDVEDEDAKAMRLADEDARERDEFAERMKNKDRDRTKKLVEDRTNDSETAMRRKLADDKDARKEAMPDLRLRSRQEYLTKREMQQLELLKKSIADEEAMFAGVRMSRREIEELDRKKAALALAEERLKIDDKVDGYMLPEDYITEQGKIDSKKKNNVLYARYEEGKRGQDPSEFVTDVDQWEKEQTDKAQLTTGAQDREMAVDDYDFVFDESQTIKFIADSTMSGNKRQTTEQAQMEASIQEAENRAKSIDEVRKSLPIYDYRDDILQAVQDHPVLIVCAETGSGKTTQLTQYLHEAGFTKNGRKIGCTQPRRVAAMSVAARVAEEMGSKVGYEVGYSIRFEDMTSDKTVIKYLTDGMLLREFLTEPDLSSYSALIIDEAHERTLSTDILFGLVKDIARYRPDLRLLISSATMDAEKFSEYFDDAPVFYVPGRRYPIDIHYTPQPEANYLHAAVTTVFQIHTTQPRGDVLVFLTGQDEIEAAAENITETARVLGDRIPELLVCPIYANLPSEMQAKIFEPTPPGARKVVLATNIAETSITIDGVVFVIDPGFVKQNAFNPRTGMSSLIVTPCSRAAAKQRAGRAGRVGPGKCFRLYTKWAHNNELDESTVPEIQRTNLGMVVLMLKSLGINDLIGFDFMDPPPGETIIKALEMLYALGALNSKGELTKMGRRMAEFPVDPMLSKSILASEGYGCTEEVLSIIAMLSESASLFFRPKDKKMHADKARQNFIKPGGDHFTLLNVWQQWADTAFSQQWCYENYVQYKVLCRVRDIRDQLAGLCERVELFVESTVKSGDVVPIQKAILSGYFYNTARLDKGGGSYRTLKTNQTVHIHPTSSAFNMQPPPRHILFYELVLTSKEYMRQIMPIQSSWLVEVAPHYFSPADVQDLNASNRKMPKPQHNDEGGQQEPQEPHAGAFERTVIVQLDHLFDSNDDAAGGGVDAGAGAGGGDGDGGRPRNEDGRENPFARPLIPVQILLSSFMAALRARNGGGGGVGEEGGNAATTGIAGLAPPADFAGMGFRIDRSPLPPDHPHGQEHGDGEGVHIHTHSQANPANGNGEMGERSSLLERIEELHSRNPYGEHHQHGHLPPPFTITINFPIGLHHEKKPDPARAERILAALPKLHKGVTRRMSRVGLETTCGVCLDSLNAKAPLQKPDEEDGGGAGNANNQDTRATASGSTTQLSPEDEAKREEEIVALPCSHVFHSNCLRPWFALHTLCPMCRFDLDPESMTMSTPPPEERGRGLHDNPFVTIIERLVGGERRAEGEGVNAGGGGQATQTPQTTQTTQATQNAQNTQTNNGGRAESAASSTRGNRHHPYARSRSATEGANTRSTRSSTAASSNAPSNNPLNSIQEAQQPPSTSSRPAPAPKKFEIPKASRSLQDILVKRERENGLRCDMKDCKLGPTDESERVETADMLSIGGTEKPACSHFLHSRCYHLANGNCRYYNTTHTHQDGCVDSKCPCAHFAIILLFILHSTMGILSTLSSSTLSFHPRKRTSLATGMGNKSSKLPPQDLESLIKETYFDRREIKQWYRGFHKDCPSGELDERSFAEIYKQFFPFGDPSSFSKHVFKVFDTDRNGRINFKEFLSALSVTSRGKLDEKLKWAFQLYDIDDDGTITYDEMLTIVRSIYLMSGTIVKLPEDEDTPEKRVSKIFAAMDKDKNSSLDFSEFVEGSKKDPTIVQALSLYDGLV</sequence>
<feature type="compositionally biased region" description="Low complexity" evidence="16">
    <location>
        <begin position="1495"/>
        <end position="1515"/>
    </location>
</feature>
<dbReference type="GO" id="GO:0006397">
    <property type="term" value="P:mRNA processing"/>
    <property type="evidence" value="ECO:0007669"/>
    <property type="project" value="UniProtKB-KW"/>
</dbReference>
<evidence type="ECO:0000256" key="1">
    <source>
        <dbReference type="ARBA" id="ARBA00006049"/>
    </source>
</evidence>
<keyword evidence="5" id="KW-0677">Repeat</keyword>
<feature type="domain" description="RING-type" evidence="17">
    <location>
        <begin position="1306"/>
        <end position="1389"/>
    </location>
</feature>
<dbReference type="PROSITE" id="PS51194">
    <property type="entry name" value="HELICASE_CTER"/>
    <property type="match status" value="1"/>
</dbReference>
<dbReference type="CDD" id="cd16454">
    <property type="entry name" value="RING-H2_PA-TM-RING"/>
    <property type="match status" value="1"/>
</dbReference>
<evidence type="ECO:0000259" key="19">
    <source>
        <dbReference type="PROSITE" id="PS51192"/>
    </source>
</evidence>
<evidence type="ECO:0000256" key="4">
    <source>
        <dbReference type="ARBA" id="ARBA00022723"/>
    </source>
</evidence>
<dbReference type="GO" id="GO:0005524">
    <property type="term" value="F:ATP binding"/>
    <property type="evidence" value="ECO:0007669"/>
    <property type="project" value="UniProtKB-KW"/>
</dbReference>
<organism evidence="21 22">
    <name type="scientific">Wallemia hederae</name>
    <dbReference type="NCBI Taxonomy" id="1540922"/>
    <lineage>
        <taxon>Eukaryota</taxon>
        <taxon>Fungi</taxon>
        <taxon>Dikarya</taxon>
        <taxon>Basidiomycota</taxon>
        <taxon>Wallemiomycotina</taxon>
        <taxon>Wallemiomycetes</taxon>
        <taxon>Wallemiales</taxon>
        <taxon>Wallemiaceae</taxon>
        <taxon>Wallemia</taxon>
    </lineage>
</organism>
<dbReference type="GO" id="GO:0005509">
    <property type="term" value="F:calcium ion binding"/>
    <property type="evidence" value="ECO:0007669"/>
    <property type="project" value="InterPro"/>
</dbReference>
<dbReference type="Gene3D" id="3.40.50.300">
    <property type="entry name" value="P-loop containing nucleotide triphosphate hydrolases"/>
    <property type="match status" value="2"/>
</dbReference>
<dbReference type="Pfam" id="PF21010">
    <property type="entry name" value="HA2_C"/>
    <property type="match status" value="1"/>
</dbReference>
<keyword evidence="10" id="KW-0067">ATP-binding</keyword>
<dbReference type="InterPro" id="IPR002464">
    <property type="entry name" value="DNA/RNA_helicase_DEAH_CS"/>
</dbReference>
<dbReference type="OrthoDB" id="10253254at2759"/>
<dbReference type="Pfam" id="PF13833">
    <property type="entry name" value="EF-hand_8"/>
    <property type="match status" value="1"/>
</dbReference>
<comment type="catalytic activity">
    <reaction evidence="12">
        <text>ATP + H2O = ADP + phosphate + H(+)</text>
        <dbReference type="Rhea" id="RHEA:13065"/>
        <dbReference type="ChEBI" id="CHEBI:15377"/>
        <dbReference type="ChEBI" id="CHEBI:15378"/>
        <dbReference type="ChEBI" id="CHEBI:30616"/>
        <dbReference type="ChEBI" id="CHEBI:43474"/>
        <dbReference type="ChEBI" id="CHEBI:456216"/>
        <dbReference type="EC" id="3.6.4.13"/>
    </reaction>
</comment>
<dbReference type="FunFam" id="1.20.120.1080:FF:000001">
    <property type="entry name" value="Pre-mRNA-splicing factor ATP-dependent RNA helicase"/>
    <property type="match status" value="1"/>
</dbReference>
<dbReference type="PANTHER" id="PTHR18934:SF83">
    <property type="entry name" value="PRE-MRNA-SPLICING FACTOR ATP-DEPENDENT RNA HELICASE DHX16"/>
    <property type="match status" value="1"/>
</dbReference>
<keyword evidence="15" id="KW-0175">Coiled coil</keyword>
<dbReference type="InterPro" id="IPR048333">
    <property type="entry name" value="HA2_WH"/>
</dbReference>
<dbReference type="InterPro" id="IPR001841">
    <property type="entry name" value="Znf_RING"/>
</dbReference>
<keyword evidence="3" id="KW-0507">mRNA processing</keyword>
<dbReference type="FunFam" id="3.40.50.300:FF:000594">
    <property type="entry name" value="Pre-mRNA-splicing factor ATP-dependent RNA helicase"/>
    <property type="match status" value="1"/>
</dbReference>
<dbReference type="FunFam" id="1.10.238.10:FF:000009">
    <property type="entry name" value="Visinin-like protein 1"/>
    <property type="match status" value="1"/>
</dbReference>
<dbReference type="SMART" id="SM00490">
    <property type="entry name" value="HELICc"/>
    <property type="match status" value="1"/>
</dbReference>
<feature type="compositionally biased region" description="Basic and acidic residues" evidence="16">
    <location>
        <begin position="131"/>
        <end position="146"/>
    </location>
</feature>
<dbReference type="PRINTS" id="PR00450">
    <property type="entry name" value="RECOVERIN"/>
</dbReference>
<feature type="compositionally biased region" description="Polar residues" evidence="16">
    <location>
        <begin position="1336"/>
        <end position="1350"/>
    </location>
</feature>
<dbReference type="GO" id="GO:0003723">
    <property type="term" value="F:RNA binding"/>
    <property type="evidence" value="ECO:0007669"/>
    <property type="project" value="TreeGrafter"/>
</dbReference>
<feature type="domain" description="EF-hand" evidence="18">
    <location>
        <begin position="1814"/>
        <end position="1849"/>
    </location>
</feature>
<dbReference type="PANTHER" id="PTHR18934">
    <property type="entry name" value="ATP-DEPENDENT RNA HELICASE"/>
    <property type="match status" value="1"/>
</dbReference>
<evidence type="ECO:0000256" key="5">
    <source>
        <dbReference type="ARBA" id="ARBA00022737"/>
    </source>
</evidence>
<dbReference type="PROSITE" id="PS50222">
    <property type="entry name" value="EF_HAND_2"/>
    <property type="match status" value="3"/>
</dbReference>
<feature type="region of interest" description="Disordered" evidence="16">
    <location>
        <begin position="1098"/>
        <end position="1132"/>
    </location>
</feature>
<feature type="region of interest" description="Disordered" evidence="16">
    <location>
        <begin position="1430"/>
        <end position="1548"/>
    </location>
</feature>
<dbReference type="Pfam" id="PF07717">
    <property type="entry name" value="OB_NTP_bind"/>
    <property type="match status" value="1"/>
</dbReference>
<dbReference type="GO" id="GO:0003724">
    <property type="term" value="F:RNA helicase activity"/>
    <property type="evidence" value="ECO:0007669"/>
    <property type="project" value="UniProtKB-EC"/>
</dbReference>
<dbReference type="Pfam" id="PF00271">
    <property type="entry name" value="Helicase_C"/>
    <property type="match status" value="1"/>
</dbReference>
<dbReference type="InterPro" id="IPR002048">
    <property type="entry name" value="EF_hand_dom"/>
</dbReference>
<dbReference type="CDD" id="cd18791">
    <property type="entry name" value="SF2_C_RHA"/>
    <property type="match status" value="1"/>
</dbReference>
<evidence type="ECO:0000256" key="8">
    <source>
        <dbReference type="ARBA" id="ARBA00022806"/>
    </source>
</evidence>
<keyword evidence="14" id="KW-0862">Zinc</keyword>
<keyword evidence="14" id="KW-0863">Zinc-finger</keyword>
<dbReference type="InterPro" id="IPR011709">
    <property type="entry name" value="DEAD-box_helicase_OB_fold"/>
</dbReference>
<dbReference type="SUPFAM" id="SSF47473">
    <property type="entry name" value="EF-hand"/>
    <property type="match status" value="1"/>
</dbReference>
<dbReference type="GO" id="GO:0005684">
    <property type="term" value="C:U2-type spliceosomal complex"/>
    <property type="evidence" value="ECO:0007669"/>
    <property type="project" value="UniProtKB-ARBA"/>
</dbReference>
<dbReference type="EC" id="3.6.4.13" evidence="2"/>
<dbReference type="PROSITE" id="PS51192">
    <property type="entry name" value="HELICASE_ATP_BIND_1"/>
    <property type="match status" value="1"/>
</dbReference>
<dbReference type="GO" id="GO:0008380">
    <property type="term" value="P:RNA splicing"/>
    <property type="evidence" value="ECO:0007669"/>
    <property type="project" value="UniProtKB-KW"/>
</dbReference>
<dbReference type="Pfam" id="PF04408">
    <property type="entry name" value="WHD_HA2"/>
    <property type="match status" value="1"/>
</dbReference>
<dbReference type="InterPro" id="IPR007502">
    <property type="entry name" value="Helicase-assoc_dom"/>
</dbReference>
<protein>
    <recommendedName>
        <fullName evidence="13">Calcium-binding protein NCS-1</fullName>
        <ecNumber evidence="2">3.6.4.13</ecNumber>
    </recommendedName>
</protein>
<dbReference type="SMART" id="SM00054">
    <property type="entry name" value="EFh"/>
    <property type="match status" value="3"/>
</dbReference>
<evidence type="ECO:0000256" key="6">
    <source>
        <dbReference type="ARBA" id="ARBA00022741"/>
    </source>
</evidence>
<dbReference type="Gene3D" id="3.30.40.10">
    <property type="entry name" value="Zinc/RING finger domain, C3HC4 (zinc finger)"/>
    <property type="match status" value="1"/>
</dbReference>
<dbReference type="EMBL" id="SPNW01000037">
    <property type="protein sequence ID" value="TIA88515.1"/>
    <property type="molecule type" value="Genomic_DNA"/>
</dbReference>
<dbReference type="GO" id="GO:0008270">
    <property type="term" value="F:zinc ion binding"/>
    <property type="evidence" value="ECO:0007669"/>
    <property type="project" value="UniProtKB-KW"/>
</dbReference>
<dbReference type="InterPro" id="IPR001650">
    <property type="entry name" value="Helicase_C-like"/>
</dbReference>
<feature type="compositionally biased region" description="Basic and acidic residues" evidence="16">
    <location>
        <begin position="1118"/>
        <end position="1131"/>
    </location>
</feature>
<dbReference type="SMART" id="SM00487">
    <property type="entry name" value="DEXDc"/>
    <property type="match status" value="1"/>
</dbReference>
<evidence type="ECO:0000259" key="20">
    <source>
        <dbReference type="PROSITE" id="PS51194"/>
    </source>
</evidence>
<feature type="region of interest" description="Disordered" evidence="16">
    <location>
        <begin position="69"/>
        <end position="234"/>
    </location>
</feature>
<dbReference type="SUPFAM" id="SSF52540">
    <property type="entry name" value="P-loop containing nucleoside triphosphate hydrolases"/>
    <property type="match status" value="1"/>
</dbReference>
<evidence type="ECO:0000256" key="2">
    <source>
        <dbReference type="ARBA" id="ARBA00012552"/>
    </source>
</evidence>
<comment type="similarity">
    <text evidence="1">Belongs to the recoverin family.</text>
</comment>
<dbReference type="GO" id="GO:0071013">
    <property type="term" value="C:catalytic step 2 spliceosome"/>
    <property type="evidence" value="ECO:0007669"/>
    <property type="project" value="TreeGrafter"/>
</dbReference>
<feature type="compositionally biased region" description="Basic residues" evidence="16">
    <location>
        <begin position="116"/>
        <end position="130"/>
    </location>
</feature>
<evidence type="ECO:0000256" key="15">
    <source>
        <dbReference type="SAM" id="Coils"/>
    </source>
</evidence>
<proteinExistence type="inferred from homology"/>
<evidence type="ECO:0000313" key="21">
    <source>
        <dbReference type="EMBL" id="TIA88515.1"/>
    </source>
</evidence>
<feature type="compositionally biased region" description="Low complexity" evidence="16">
    <location>
        <begin position="1522"/>
        <end position="1532"/>
    </location>
</feature>
<reference evidence="21 22" key="1">
    <citation type="submission" date="2019-03" db="EMBL/GenBank/DDBJ databases">
        <title>Sequencing 23 genomes of Wallemia ichthyophaga.</title>
        <authorList>
            <person name="Gostincar C."/>
        </authorList>
    </citation>
    <scope>NUCLEOTIDE SEQUENCE [LARGE SCALE GENOMIC DNA]</scope>
    <source>
        <strain evidence="21 22">EXF-5753</strain>
    </source>
</reference>
<feature type="coiled-coil region" evidence="15">
    <location>
        <begin position="392"/>
        <end position="419"/>
    </location>
</feature>
<feature type="compositionally biased region" description="Basic and acidic residues" evidence="16">
    <location>
        <begin position="174"/>
        <end position="234"/>
    </location>
</feature>
<dbReference type="FunFam" id="3.40.50.300:FF:000007">
    <property type="entry name" value="Pre-mRNA-splicing factor ATP-dependent RNA helicase"/>
    <property type="match status" value="1"/>
</dbReference>
<feature type="region of interest" description="Disordered" evidence="16">
    <location>
        <begin position="1318"/>
        <end position="1356"/>
    </location>
</feature>
<keyword evidence="6" id="KW-0547">Nucleotide-binding</keyword>
<evidence type="ECO:0000256" key="10">
    <source>
        <dbReference type="ARBA" id="ARBA00022840"/>
    </source>
</evidence>
<keyword evidence="4" id="KW-0479">Metal-binding</keyword>
<dbReference type="Gene3D" id="1.20.120.1080">
    <property type="match status" value="1"/>
</dbReference>
<dbReference type="InterPro" id="IPR014001">
    <property type="entry name" value="Helicase_ATP-bd"/>
</dbReference>
<dbReference type="SMART" id="SM00847">
    <property type="entry name" value="HA2"/>
    <property type="match status" value="1"/>
</dbReference>
<dbReference type="InterPro" id="IPR011545">
    <property type="entry name" value="DEAD/DEAH_box_helicase_dom"/>
</dbReference>
<name>A0A4T0FLD1_9BASI</name>
<dbReference type="GO" id="GO:0008047">
    <property type="term" value="F:enzyme activator activity"/>
    <property type="evidence" value="ECO:0007669"/>
    <property type="project" value="UniProtKB-ARBA"/>
</dbReference>
<evidence type="ECO:0000256" key="9">
    <source>
        <dbReference type="ARBA" id="ARBA00022837"/>
    </source>
</evidence>
<gene>
    <name evidence="21" type="ORF">E3P99_02544</name>
</gene>
<dbReference type="InterPro" id="IPR027417">
    <property type="entry name" value="P-loop_NTPase"/>
</dbReference>
<dbReference type="Pfam" id="PF00270">
    <property type="entry name" value="DEAD"/>
    <property type="match status" value="1"/>
</dbReference>
<dbReference type="InterPro" id="IPR018247">
    <property type="entry name" value="EF_Hand_1_Ca_BS"/>
</dbReference>
<feature type="region of interest" description="Disordered" evidence="16">
    <location>
        <begin position="1192"/>
        <end position="1228"/>
    </location>
</feature>